<dbReference type="InterPro" id="IPR013159">
    <property type="entry name" value="DnaA_C"/>
</dbReference>
<dbReference type="SUPFAM" id="SSF48295">
    <property type="entry name" value="TrpR-like"/>
    <property type="match status" value="1"/>
</dbReference>
<dbReference type="Pfam" id="PF08299">
    <property type="entry name" value="Bac_DnaA_C"/>
    <property type="match status" value="1"/>
</dbReference>
<dbReference type="RefSeq" id="WP_374832825.1">
    <property type="nucleotide sequence ID" value="NZ_JBHEEZ010000018.1"/>
</dbReference>
<feature type="domain" description="Chromosomal replication initiator DnaA C-terminal" evidence="1">
    <location>
        <begin position="48"/>
        <end position="117"/>
    </location>
</feature>
<dbReference type="CDD" id="cd06571">
    <property type="entry name" value="Bac_DnaA_C"/>
    <property type="match status" value="1"/>
</dbReference>
<evidence type="ECO:0000313" key="3">
    <source>
        <dbReference type="Proteomes" id="UP001596042"/>
    </source>
</evidence>
<dbReference type="InterPro" id="IPR010921">
    <property type="entry name" value="Trp_repressor/repl_initiator"/>
</dbReference>
<keyword evidence="3" id="KW-1185">Reference proteome</keyword>
<dbReference type="NCBIfam" id="NF004686">
    <property type="entry name" value="PRK06030.1-1"/>
    <property type="match status" value="1"/>
</dbReference>
<gene>
    <name evidence="2" type="ORF">ACFO1V_12840</name>
</gene>
<comment type="caution">
    <text evidence="2">The sequence shown here is derived from an EMBL/GenBank/DDBJ whole genome shotgun (WGS) entry which is preliminary data.</text>
</comment>
<protein>
    <submittedName>
        <fullName evidence="2">Helix-turn-helix domain-containing protein</fullName>
    </submittedName>
</protein>
<dbReference type="Proteomes" id="UP001596042">
    <property type="component" value="Unassembled WGS sequence"/>
</dbReference>
<dbReference type="SMART" id="SM00760">
    <property type="entry name" value="Bac_DnaA_C"/>
    <property type="match status" value="1"/>
</dbReference>
<evidence type="ECO:0000313" key="2">
    <source>
        <dbReference type="EMBL" id="MFC4626081.1"/>
    </source>
</evidence>
<name>A0ABV9H6T7_9HYPH</name>
<evidence type="ECO:0000259" key="1">
    <source>
        <dbReference type="SMART" id="SM00760"/>
    </source>
</evidence>
<dbReference type="EMBL" id="JBHSEL010000121">
    <property type="protein sequence ID" value="MFC4626081.1"/>
    <property type="molecule type" value="Genomic_DNA"/>
</dbReference>
<sequence>MQRTDAIHNKAEALDALRQLAARHGRKLSPDCDDKPTVNETRQRNIAICDALIDLLGSTFGVSSKELRSPRRCVRSIARVRQIGMYVAHTYFGMAMSEVAIGFARDRTTVMYACHLVEDLRDDVDFDAVVTAFERKVGAVFTEWRQAA</sequence>
<accession>A0ABV9H6T7</accession>
<reference evidence="3" key="1">
    <citation type="journal article" date="2019" name="Int. J. Syst. Evol. Microbiol.">
        <title>The Global Catalogue of Microorganisms (GCM) 10K type strain sequencing project: providing services to taxonomists for standard genome sequencing and annotation.</title>
        <authorList>
            <consortium name="The Broad Institute Genomics Platform"/>
            <consortium name="The Broad Institute Genome Sequencing Center for Infectious Disease"/>
            <person name="Wu L."/>
            <person name="Ma J."/>
        </authorList>
    </citation>
    <scope>NUCLEOTIDE SEQUENCE [LARGE SCALE GENOMIC DNA]</scope>
    <source>
        <strain evidence="3">CGMCC 1.15731</strain>
    </source>
</reference>
<organism evidence="2 3">
    <name type="scientific">Daeguia caeni</name>
    <dbReference type="NCBI Taxonomy" id="439612"/>
    <lineage>
        <taxon>Bacteria</taxon>
        <taxon>Pseudomonadati</taxon>
        <taxon>Pseudomonadota</taxon>
        <taxon>Alphaproteobacteria</taxon>
        <taxon>Hyphomicrobiales</taxon>
        <taxon>Brucellaceae</taxon>
        <taxon>Daeguia</taxon>
    </lineage>
</organism>
<proteinExistence type="predicted"/>
<dbReference type="Gene3D" id="1.10.1750.10">
    <property type="match status" value="1"/>
</dbReference>